<dbReference type="AlphaFoldDB" id="Q9HL69"/>
<protein>
    <submittedName>
        <fullName evidence="1">Uncharacterized protein</fullName>
    </submittedName>
</protein>
<dbReference type="EMBL" id="AL445064">
    <property type="protein sequence ID" value="CAC11506.1"/>
    <property type="molecule type" value="Genomic_DNA"/>
</dbReference>
<dbReference type="Proteomes" id="UP000001024">
    <property type="component" value="Chromosome"/>
</dbReference>
<dbReference type="HOGENOM" id="CLU_800821_0_0_2"/>
<dbReference type="OrthoDB" id="56363at2157"/>
<evidence type="ECO:0000313" key="1">
    <source>
        <dbReference type="EMBL" id="CAC11506.1"/>
    </source>
</evidence>
<sequence>MDDHVFPPSLDYLASIKVNVPNPVPERFWKMFAGYNEENKRYNYGCMFAREDGRWRMFINAFRSLKTDEVESIVDYINAYYTKIGLGKVIKHETNALIRDISDVSNASIDRLASIPGLIMYPVISLGKDELIIVFEFVEEALDMVTKLILDYVNLAPLPAEVMRLERLEDANIPSFMIAVERKEINPSMAEVIRTTWTLTEEELLTNSSGIFQNTMNFRMKYVASDTSSLIARVHNGDVKFNGKYEIYRSNRNGRIVQFHLESSWFHDFYYNIVRSVMGPIDYWGYSDGAGHLDNYFIIRREDQIEFLKALGKYWSDKKRSSHNNRIVEIMPLAEFMP</sequence>
<dbReference type="PaxDb" id="273075-Ta0362"/>
<dbReference type="STRING" id="273075.gene:9571580"/>
<accession>Q9HL69</accession>
<name>Q9HL69_THEAC</name>
<organism evidence="1 2">
    <name type="scientific">Thermoplasma acidophilum (strain ATCC 25905 / DSM 1728 / JCM 9062 / NBRC 15155 / AMRC-C165)</name>
    <dbReference type="NCBI Taxonomy" id="273075"/>
    <lineage>
        <taxon>Archaea</taxon>
        <taxon>Methanobacteriati</taxon>
        <taxon>Thermoplasmatota</taxon>
        <taxon>Thermoplasmata</taxon>
        <taxon>Thermoplasmatales</taxon>
        <taxon>Thermoplasmataceae</taxon>
        <taxon>Thermoplasma</taxon>
    </lineage>
</organism>
<dbReference type="RefSeq" id="WP_010900790.1">
    <property type="nucleotide sequence ID" value="NC_002578.1"/>
</dbReference>
<reference evidence="1 2" key="1">
    <citation type="journal article" date="2000" name="Nature">
        <title>The genome sequence of the thermoacidophilic scavenger Thermoplasma acidophilum.</title>
        <authorList>
            <person name="Ruepp A."/>
            <person name="Graml W."/>
            <person name="Santos-Martinez M.L."/>
            <person name="Koretke K.K."/>
            <person name="Volker C."/>
            <person name="Mewes H.W."/>
            <person name="Frishman D."/>
            <person name="Stocker S."/>
            <person name="Lupas A.N."/>
            <person name="Baumeister W."/>
        </authorList>
    </citation>
    <scope>NUCLEOTIDE SEQUENCE [LARGE SCALE GENOMIC DNA]</scope>
    <source>
        <strain evidence="2">ATCC 25905 / DSM 1728 / JCM 9062 / NBRC 15155 / AMRC-C165</strain>
    </source>
</reference>
<keyword evidence="2" id="KW-1185">Reference proteome</keyword>
<dbReference type="EnsemblBacteria" id="CAC11506">
    <property type="protein sequence ID" value="CAC11506"/>
    <property type="gene ID" value="CAC11506"/>
</dbReference>
<evidence type="ECO:0000313" key="2">
    <source>
        <dbReference type="Proteomes" id="UP000001024"/>
    </source>
</evidence>
<dbReference type="eggNOG" id="arCOG07369">
    <property type="taxonomic scope" value="Archaea"/>
</dbReference>
<dbReference type="KEGG" id="tac:Ta0362"/>
<dbReference type="InParanoid" id="Q9HL69"/>
<gene>
    <name evidence="1" type="ordered locus">Ta0362</name>
</gene>
<proteinExistence type="predicted"/>